<evidence type="ECO:0000313" key="2">
    <source>
        <dbReference type="Proteomes" id="UP000006100"/>
    </source>
</evidence>
<dbReference type="STRING" id="1229909.NSED_03490"/>
<organism evidence="1 2">
    <name type="scientific">Candidatus Nitrosopumilus sediminis</name>
    <dbReference type="NCBI Taxonomy" id="1229909"/>
    <lineage>
        <taxon>Archaea</taxon>
        <taxon>Nitrososphaerota</taxon>
        <taxon>Nitrososphaeria</taxon>
        <taxon>Nitrosopumilales</taxon>
        <taxon>Nitrosopumilaceae</taxon>
        <taxon>Nitrosopumilus</taxon>
    </lineage>
</organism>
<dbReference type="EMBL" id="CP003843">
    <property type="protein sequence ID" value="AFS82504.1"/>
    <property type="molecule type" value="Genomic_DNA"/>
</dbReference>
<proteinExistence type="predicted"/>
<dbReference type="OrthoDB" id="8405at2157"/>
<dbReference type="RefSeq" id="WP_014964876.1">
    <property type="nucleotide sequence ID" value="NC_018656.1"/>
</dbReference>
<evidence type="ECO:0000313" key="1">
    <source>
        <dbReference type="EMBL" id="AFS82504.1"/>
    </source>
</evidence>
<dbReference type="Proteomes" id="UP000006100">
    <property type="component" value="Chromosome"/>
</dbReference>
<dbReference type="GeneID" id="13697715"/>
<dbReference type="AlphaFoldDB" id="K0BAI6"/>
<dbReference type="KEGG" id="nir:NSED_03490"/>
<gene>
    <name evidence="1" type="ORF">NSED_03490</name>
</gene>
<dbReference type="PATRIC" id="fig|1229909.8.peg.743"/>
<sequence>MKNAQCKKCLNKFYEKEIYTIQQFQYRKQPTYQWSVKYFEKLGITEWDSFCEDCILFYLKESEKEWKNTGSKLFIGKNER</sequence>
<accession>K0BAI6</accession>
<reference evidence="1 2" key="1">
    <citation type="journal article" date="2012" name="J. Bacteriol.">
        <title>Draft Genome Sequence of an Ammonia-Oxidizing Archaeon, "Candidatus Nitrosopumilus sediminis" AR2, from Svalbard in the Arctic Circle.</title>
        <authorList>
            <person name="Park S.J."/>
            <person name="Kim J.G."/>
            <person name="Jung M.Y."/>
            <person name="Kim S.J."/>
            <person name="Cha I.T."/>
            <person name="Ghai R."/>
            <person name="Martin-Cuadrado A.B."/>
            <person name="Rodriguez-Valera F."/>
            <person name="Rhee S.K."/>
        </authorList>
    </citation>
    <scope>NUCLEOTIDE SEQUENCE [LARGE SCALE GENOMIC DNA]</scope>
    <source>
        <strain evidence="1 2">AR2</strain>
    </source>
</reference>
<protein>
    <submittedName>
        <fullName evidence="1">Uncharacterized protein</fullName>
    </submittedName>
</protein>
<name>K0BAI6_9ARCH</name>
<keyword evidence="2" id="KW-1185">Reference proteome</keyword>
<dbReference type="HOGENOM" id="CLU_2765857_0_0_2"/>